<keyword evidence="2" id="KW-1185">Reference proteome</keyword>
<name>A0AAW9PVV0_9CYAN</name>
<accession>A0AAW9PVV0</accession>
<comment type="caution">
    <text evidence="1">The sequence shown here is derived from an EMBL/GenBank/DDBJ whole genome shotgun (WGS) entry which is preliminary data.</text>
</comment>
<gene>
    <name evidence="1" type="ORF">V2H45_09920</name>
</gene>
<protein>
    <submittedName>
        <fullName evidence="1">Uncharacterized protein</fullName>
    </submittedName>
</protein>
<dbReference type="AlphaFoldDB" id="A0AAW9PVV0"/>
<sequence length="50" mass="5502">MKSITARDLSSMLCAEIQQMASFLRMGLPLSNHAARHNPSYIPNSKEAIA</sequence>
<dbReference type="EMBL" id="JAZBJZ010000031">
    <property type="protein sequence ID" value="MEE3717062.1"/>
    <property type="molecule type" value="Genomic_DNA"/>
</dbReference>
<organism evidence="1 2">
    <name type="scientific">Tumidithrix elongata BACA0141</name>
    <dbReference type="NCBI Taxonomy" id="2716417"/>
    <lineage>
        <taxon>Bacteria</taxon>
        <taxon>Bacillati</taxon>
        <taxon>Cyanobacteriota</taxon>
        <taxon>Cyanophyceae</taxon>
        <taxon>Pseudanabaenales</taxon>
        <taxon>Pseudanabaenaceae</taxon>
        <taxon>Tumidithrix</taxon>
        <taxon>Tumidithrix elongata</taxon>
    </lineage>
</organism>
<evidence type="ECO:0000313" key="2">
    <source>
        <dbReference type="Proteomes" id="UP001333818"/>
    </source>
</evidence>
<reference evidence="1" key="1">
    <citation type="submission" date="2024-01" db="EMBL/GenBank/DDBJ databases">
        <title>Bank of Algae and Cyanobacteria of the Azores (BACA) strain genomes.</title>
        <authorList>
            <person name="Luz R."/>
            <person name="Cordeiro R."/>
            <person name="Fonseca A."/>
            <person name="Goncalves V."/>
        </authorList>
    </citation>
    <scope>NUCLEOTIDE SEQUENCE</scope>
    <source>
        <strain evidence="1">BACA0141</strain>
    </source>
</reference>
<proteinExistence type="predicted"/>
<dbReference type="RefSeq" id="WP_330483491.1">
    <property type="nucleotide sequence ID" value="NZ_JAZBJZ010000031.1"/>
</dbReference>
<evidence type="ECO:0000313" key="1">
    <source>
        <dbReference type="EMBL" id="MEE3717062.1"/>
    </source>
</evidence>
<dbReference type="Proteomes" id="UP001333818">
    <property type="component" value="Unassembled WGS sequence"/>
</dbReference>